<dbReference type="Gene3D" id="3.30.70.1070">
    <property type="entry name" value="Sporulation related repeat"/>
    <property type="match status" value="1"/>
</dbReference>
<evidence type="ECO:0000313" key="5">
    <source>
        <dbReference type="Proteomes" id="UP000198744"/>
    </source>
</evidence>
<dbReference type="RefSeq" id="WP_093883883.1">
    <property type="nucleotide sequence ID" value="NZ_FOBS01000017.1"/>
</dbReference>
<sequence length="332" mass="35956">MATDNVKRFEFRLGKWGLTLFVFGMSLLIFFSFLYGVKVGKDMDAYPEKYSWGIPEKIGGTLGDSVTPKNDKTVIAVREAGKASPPSEKSEYDLSVYDTLSKKSNSLRKPSSENGVTETVPVAPVVPPGQKVAAAPTAPPAPATGKKEERAVPLPRGKVETASQGKTEERIVAKAVPEKVREVKAPAEEKKAERKSEKTIPAEKKNADKIEKIIAADQKVGKGQDKKEIKPEDKGKKPAAQTFVVQVGSYKEKDKAEQVVSKLKSMGYAPRLVPMELPGKGKWYRLTIGGFSSHEKAAEAVTNVAKSTGSKGFIRPEGEAKTTAPSAPKEKK</sequence>
<accession>A0A1H7YRI2</accession>
<dbReference type="InterPro" id="IPR007730">
    <property type="entry name" value="SPOR-like_dom"/>
</dbReference>
<evidence type="ECO:0000256" key="2">
    <source>
        <dbReference type="SAM" id="Phobius"/>
    </source>
</evidence>
<dbReference type="Proteomes" id="UP000198744">
    <property type="component" value="Unassembled WGS sequence"/>
</dbReference>
<keyword evidence="5" id="KW-1185">Reference proteome</keyword>
<dbReference type="InterPro" id="IPR036680">
    <property type="entry name" value="SPOR-like_sf"/>
</dbReference>
<feature type="compositionally biased region" description="Low complexity" evidence="1">
    <location>
        <begin position="120"/>
        <end position="136"/>
    </location>
</feature>
<reference evidence="4 5" key="1">
    <citation type="submission" date="2016-10" db="EMBL/GenBank/DDBJ databases">
        <authorList>
            <person name="de Groot N.N."/>
        </authorList>
    </citation>
    <scope>NUCLEOTIDE SEQUENCE [LARGE SCALE GENOMIC DNA]</scope>
    <source>
        <strain evidence="4 5">DSM 8423</strain>
    </source>
</reference>
<feature type="compositionally biased region" description="Basic and acidic residues" evidence="1">
    <location>
        <begin position="183"/>
        <end position="236"/>
    </location>
</feature>
<feature type="compositionally biased region" description="Polar residues" evidence="1">
    <location>
        <begin position="103"/>
        <end position="117"/>
    </location>
</feature>
<keyword evidence="2" id="KW-0472">Membrane</keyword>
<gene>
    <name evidence="4" type="ORF">SAMN04489760_11752</name>
</gene>
<keyword evidence="4" id="KW-0132">Cell division</keyword>
<dbReference type="STRING" id="43775.SAMN04489760_11752"/>
<feature type="region of interest" description="Disordered" evidence="1">
    <location>
        <begin position="183"/>
        <end position="240"/>
    </location>
</feature>
<keyword evidence="4" id="KW-0131">Cell cycle</keyword>
<evidence type="ECO:0000259" key="3">
    <source>
        <dbReference type="PROSITE" id="PS51724"/>
    </source>
</evidence>
<proteinExistence type="predicted"/>
<dbReference type="AlphaFoldDB" id="A0A1H7YRI2"/>
<dbReference type="EMBL" id="FOBS01000017">
    <property type="protein sequence ID" value="SEM47898.1"/>
    <property type="molecule type" value="Genomic_DNA"/>
</dbReference>
<dbReference type="PANTHER" id="PTHR38687">
    <property type="entry name" value="CELL DIVISION PROTEIN DEDD-RELATED"/>
    <property type="match status" value="1"/>
</dbReference>
<name>A0A1H7YRI2_9BACT</name>
<feature type="domain" description="SPOR" evidence="3">
    <location>
        <begin position="237"/>
        <end position="317"/>
    </location>
</feature>
<feature type="region of interest" description="Disordered" evidence="1">
    <location>
        <begin position="308"/>
        <end position="332"/>
    </location>
</feature>
<dbReference type="GO" id="GO:0051301">
    <property type="term" value="P:cell division"/>
    <property type="evidence" value="ECO:0007669"/>
    <property type="project" value="UniProtKB-KW"/>
</dbReference>
<dbReference type="OrthoDB" id="7063246at2"/>
<evidence type="ECO:0000256" key="1">
    <source>
        <dbReference type="SAM" id="MobiDB-lite"/>
    </source>
</evidence>
<keyword evidence="2" id="KW-0812">Transmembrane</keyword>
<evidence type="ECO:0000313" key="4">
    <source>
        <dbReference type="EMBL" id="SEM47898.1"/>
    </source>
</evidence>
<dbReference type="GO" id="GO:0042834">
    <property type="term" value="F:peptidoglycan binding"/>
    <property type="evidence" value="ECO:0007669"/>
    <property type="project" value="InterPro"/>
</dbReference>
<organism evidence="4 5">
    <name type="scientific">Syntrophus gentianae</name>
    <dbReference type="NCBI Taxonomy" id="43775"/>
    <lineage>
        <taxon>Bacteria</taxon>
        <taxon>Pseudomonadati</taxon>
        <taxon>Thermodesulfobacteriota</taxon>
        <taxon>Syntrophia</taxon>
        <taxon>Syntrophales</taxon>
        <taxon>Syntrophaceae</taxon>
        <taxon>Syntrophus</taxon>
    </lineage>
</organism>
<feature type="transmembrane region" description="Helical" evidence="2">
    <location>
        <begin position="16"/>
        <end position="37"/>
    </location>
</feature>
<feature type="region of interest" description="Disordered" evidence="1">
    <location>
        <begin position="103"/>
        <end position="170"/>
    </location>
</feature>
<protein>
    <submittedName>
        <fullName evidence="4">Cell division protein DedD (Protein involved in septation)</fullName>
    </submittedName>
</protein>
<dbReference type="InterPro" id="IPR052521">
    <property type="entry name" value="Cell_div_SPOR-domain"/>
</dbReference>
<dbReference type="SUPFAM" id="SSF110997">
    <property type="entry name" value="Sporulation related repeat"/>
    <property type="match status" value="1"/>
</dbReference>
<keyword evidence="2" id="KW-1133">Transmembrane helix</keyword>
<dbReference type="PROSITE" id="PS51724">
    <property type="entry name" value="SPOR"/>
    <property type="match status" value="1"/>
</dbReference>
<dbReference type="Pfam" id="PF05036">
    <property type="entry name" value="SPOR"/>
    <property type="match status" value="1"/>
</dbReference>